<keyword evidence="2" id="KW-0812">Transmembrane</keyword>
<accession>A0A9W7DLS1</accession>
<dbReference type="Gene3D" id="1.20.120.350">
    <property type="entry name" value="Voltage-gated potassium channels. Chain C"/>
    <property type="match status" value="1"/>
</dbReference>
<dbReference type="Proteomes" id="UP001165122">
    <property type="component" value="Unassembled WGS sequence"/>
</dbReference>
<evidence type="ECO:0000313" key="7">
    <source>
        <dbReference type="Proteomes" id="UP001165122"/>
    </source>
</evidence>
<sequence>SFGCFTMDSPFRLLCINLMTQPWFDRIVLLLIVANSISLAAEDPLIKQKCSDPTDPNPPPCENSTLVMMELIFNILFTIEMLVKMVGIGIYGKSTSYLADPWNKMDFFVVIVGWLPLLIEAVNPPKEGEEEGEGLNLTAIRT</sequence>
<reference evidence="7" key="1">
    <citation type="journal article" date="2023" name="Commun. Biol.">
        <title>Genome analysis of Parmales, the sister group of diatoms, reveals the evolutionary specialization of diatoms from phago-mixotrophs to photoautotrophs.</title>
        <authorList>
            <person name="Ban H."/>
            <person name="Sato S."/>
            <person name="Yoshikawa S."/>
            <person name="Yamada K."/>
            <person name="Nakamura Y."/>
            <person name="Ichinomiya M."/>
            <person name="Sato N."/>
            <person name="Blanc-Mathieu R."/>
            <person name="Endo H."/>
            <person name="Kuwata A."/>
            <person name="Ogata H."/>
        </authorList>
    </citation>
    <scope>NUCLEOTIDE SEQUENCE [LARGE SCALE GENOMIC DNA]</scope>
    <source>
        <strain evidence="7">NIES 3700</strain>
    </source>
</reference>
<dbReference type="InterPro" id="IPR027359">
    <property type="entry name" value="Volt_channel_dom_sf"/>
</dbReference>
<protein>
    <recommendedName>
        <fullName evidence="5">Ion transport domain-containing protein</fullName>
    </recommendedName>
</protein>
<keyword evidence="3" id="KW-1133">Transmembrane helix</keyword>
<evidence type="ECO:0000256" key="3">
    <source>
        <dbReference type="ARBA" id="ARBA00022989"/>
    </source>
</evidence>
<dbReference type="InterPro" id="IPR043203">
    <property type="entry name" value="VGCC_Ca_Na"/>
</dbReference>
<dbReference type="AlphaFoldDB" id="A0A9W7DLS1"/>
<comment type="caution">
    <text evidence="6">The sequence shown here is derived from an EMBL/GenBank/DDBJ whole genome shotgun (WGS) entry which is preliminary data.</text>
</comment>
<dbReference type="InterPro" id="IPR005821">
    <property type="entry name" value="Ion_trans_dom"/>
</dbReference>
<feature type="non-terminal residue" evidence="6">
    <location>
        <position position="1"/>
    </location>
</feature>
<keyword evidence="7" id="KW-1185">Reference proteome</keyword>
<dbReference type="SUPFAM" id="SSF81324">
    <property type="entry name" value="Voltage-gated potassium channels"/>
    <property type="match status" value="1"/>
</dbReference>
<feature type="domain" description="Ion transport" evidence="5">
    <location>
        <begin position="22"/>
        <end position="126"/>
    </location>
</feature>
<organism evidence="6 7">
    <name type="scientific">Triparma laevis f. longispina</name>
    <dbReference type="NCBI Taxonomy" id="1714387"/>
    <lineage>
        <taxon>Eukaryota</taxon>
        <taxon>Sar</taxon>
        <taxon>Stramenopiles</taxon>
        <taxon>Ochrophyta</taxon>
        <taxon>Bolidophyceae</taxon>
        <taxon>Parmales</taxon>
        <taxon>Triparmaceae</taxon>
        <taxon>Triparma</taxon>
    </lineage>
</organism>
<name>A0A9W7DLS1_9STRA</name>
<dbReference type="PANTHER" id="PTHR10037:SF62">
    <property type="entry name" value="SODIUM CHANNEL PROTEIN 60E"/>
    <property type="match status" value="1"/>
</dbReference>
<evidence type="ECO:0000256" key="2">
    <source>
        <dbReference type="ARBA" id="ARBA00022692"/>
    </source>
</evidence>
<dbReference type="GO" id="GO:0001518">
    <property type="term" value="C:voltage-gated sodium channel complex"/>
    <property type="evidence" value="ECO:0007669"/>
    <property type="project" value="TreeGrafter"/>
</dbReference>
<dbReference type="OrthoDB" id="127343at2759"/>
<feature type="non-terminal residue" evidence="6">
    <location>
        <position position="142"/>
    </location>
</feature>
<dbReference type="GO" id="GO:0086010">
    <property type="term" value="P:membrane depolarization during action potential"/>
    <property type="evidence" value="ECO:0007669"/>
    <property type="project" value="TreeGrafter"/>
</dbReference>
<evidence type="ECO:0000256" key="4">
    <source>
        <dbReference type="ARBA" id="ARBA00023136"/>
    </source>
</evidence>
<evidence type="ECO:0000256" key="1">
    <source>
        <dbReference type="ARBA" id="ARBA00004141"/>
    </source>
</evidence>
<evidence type="ECO:0000259" key="5">
    <source>
        <dbReference type="Pfam" id="PF00520"/>
    </source>
</evidence>
<keyword evidence="4" id="KW-0472">Membrane</keyword>
<gene>
    <name evidence="6" type="ORF">TrLO_g7703</name>
</gene>
<evidence type="ECO:0000313" key="6">
    <source>
        <dbReference type="EMBL" id="GMH48289.1"/>
    </source>
</evidence>
<dbReference type="EMBL" id="BRXW01000366">
    <property type="protein sequence ID" value="GMH48289.1"/>
    <property type="molecule type" value="Genomic_DNA"/>
</dbReference>
<comment type="subcellular location">
    <subcellularLocation>
        <location evidence="1">Membrane</location>
        <topology evidence="1">Multi-pass membrane protein</topology>
    </subcellularLocation>
</comment>
<dbReference type="GO" id="GO:0005248">
    <property type="term" value="F:voltage-gated sodium channel activity"/>
    <property type="evidence" value="ECO:0007669"/>
    <property type="project" value="TreeGrafter"/>
</dbReference>
<dbReference type="Pfam" id="PF00520">
    <property type="entry name" value="Ion_trans"/>
    <property type="match status" value="1"/>
</dbReference>
<proteinExistence type="predicted"/>
<dbReference type="PANTHER" id="PTHR10037">
    <property type="entry name" value="VOLTAGE-GATED CATION CHANNEL CALCIUM AND SODIUM"/>
    <property type="match status" value="1"/>
</dbReference>